<sequence length="151" mass="16843">MPNELMIDRVIAAPRDAVWRAWTEHLDEWFCPAPWRVAESEVEWRAGGIFRTVMEGPAGERVDEGAGVILEIVPGERIVFTDALTPDWRPRGPFMVATIELADAGEGTRYTATCRHWTEEACAQHEAMGFHAGWGAAADQLERVAQRIAAQ</sequence>
<dbReference type="SUPFAM" id="SSF55961">
    <property type="entry name" value="Bet v1-like"/>
    <property type="match status" value="1"/>
</dbReference>
<comment type="caution">
    <text evidence="3">The sequence shown here is derived from an EMBL/GenBank/DDBJ whole genome shotgun (WGS) entry which is preliminary data.</text>
</comment>
<evidence type="ECO:0000313" key="4">
    <source>
        <dbReference type="Proteomes" id="UP000309138"/>
    </source>
</evidence>
<dbReference type="EMBL" id="SWKR01000001">
    <property type="protein sequence ID" value="TKD53298.1"/>
    <property type="molecule type" value="Genomic_DNA"/>
</dbReference>
<name>A0A4V5PUF9_9SPHN</name>
<dbReference type="InterPro" id="IPR013538">
    <property type="entry name" value="ASHA1/2-like_C"/>
</dbReference>
<proteinExistence type="inferred from homology"/>
<comment type="similarity">
    <text evidence="1">Belongs to the AHA1 family.</text>
</comment>
<keyword evidence="4" id="KW-1185">Reference proteome</keyword>
<dbReference type="AlphaFoldDB" id="A0A4V5PUF9"/>
<protein>
    <recommendedName>
        <fullName evidence="2">Activator of Hsp90 ATPase homologue 1/2-like C-terminal domain-containing protein</fullName>
    </recommendedName>
</protein>
<reference evidence="3 4" key="1">
    <citation type="submission" date="2019-04" db="EMBL/GenBank/DDBJ databases">
        <authorList>
            <person name="Yang Y."/>
            <person name="Wei D."/>
        </authorList>
    </citation>
    <scope>NUCLEOTIDE SEQUENCE [LARGE SCALE GENOMIC DNA]</scope>
    <source>
        <strain evidence="3 4">L-1-4w-11</strain>
    </source>
</reference>
<dbReference type="CDD" id="cd08896">
    <property type="entry name" value="SRPBCC_CalC_Aha1-like_3"/>
    <property type="match status" value="1"/>
</dbReference>
<gene>
    <name evidence="3" type="ORF">FBR43_02970</name>
</gene>
<evidence type="ECO:0000256" key="1">
    <source>
        <dbReference type="ARBA" id="ARBA00006817"/>
    </source>
</evidence>
<dbReference type="Proteomes" id="UP000309138">
    <property type="component" value="Unassembled WGS sequence"/>
</dbReference>
<dbReference type="Pfam" id="PF08327">
    <property type="entry name" value="AHSA1"/>
    <property type="match status" value="1"/>
</dbReference>
<evidence type="ECO:0000259" key="2">
    <source>
        <dbReference type="Pfam" id="PF08327"/>
    </source>
</evidence>
<dbReference type="Gene3D" id="3.30.530.20">
    <property type="match status" value="1"/>
</dbReference>
<accession>A0A4V5PUF9</accession>
<evidence type="ECO:0000313" key="3">
    <source>
        <dbReference type="EMBL" id="TKD53298.1"/>
    </source>
</evidence>
<feature type="domain" description="Activator of Hsp90 ATPase homologue 1/2-like C-terminal" evidence="2">
    <location>
        <begin position="13"/>
        <end position="144"/>
    </location>
</feature>
<dbReference type="InterPro" id="IPR023393">
    <property type="entry name" value="START-like_dom_sf"/>
</dbReference>
<organism evidence="3 4">
    <name type="scientific">Sphingomonas baiyangensis</name>
    <dbReference type="NCBI Taxonomy" id="2572576"/>
    <lineage>
        <taxon>Bacteria</taxon>
        <taxon>Pseudomonadati</taxon>
        <taxon>Pseudomonadota</taxon>
        <taxon>Alphaproteobacteria</taxon>
        <taxon>Sphingomonadales</taxon>
        <taxon>Sphingomonadaceae</taxon>
        <taxon>Sphingomonas</taxon>
    </lineage>
</organism>
<dbReference type="OrthoDB" id="9805228at2"/>
<dbReference type="RefSeq" id="WP_136941716.1">
    <property type="nucleotide sequence ID" value="NZ_SWKR01000001.1"/>
</dbReference>